<feature type="region of interest" description="Disordered" evidence="2">
    <location>
        <begin position="210"/>
        <end position="232"/>
    </location>
</feature>
<accession>A0A9P8SJ30</accession>
<organism evidence="3 4">
    <name type="scientific">Hirsutella rhossiliensis</name>
    <dbReference type="NCBI Taxonomy" id="111463"/>
    <lineage>
        <taxon>Eukaryota</taxon>
        <taxon>Fungi</taxon>
        <taxon>Dikarya</taxon>
        <taxon>Ascomycota</taxon>
        <taxon>Pezizomycotina</taxon>
        <taxon>Sordariomycetes</taxon>
        <taxon>Hypocreomycetidae</taxon>
        <taxon>Hypocreales</taxon>
        <taxon>Ophiocordycipitaceae</taxon>
        <taxon>Hirsutella</taxon>
    </lineage>
</organism>
<dbReference type="InterPro" id="IPR051490">
    <property type="entry name" value="THEM6_lcsJ_thioesterase"/>
</dbReference>
<dbReference type="EMBL" id="JAIZPD010000004">
    <property type="protein sequence ID" value="KAH0963799.1"/>
    <property type="molecule type" value="Genomic_DNA"/>
</dbReference>
<sequence>MDLLSRLCAAGLAVCLAVAVFGPWIKCFPGMYHCRILYAVLIRKAFRKPIDYRSLFRPEVSRSRNCLFEVDLMVHKTNSTYFSDLDESRIRLLARIFPDCFSFSGGNLSVLMGGTSCIFFKAIAPFQSYEVHSQILRWDDKWLYIASWFLMPGGSRRLTRVDREHYEAVDTTGRSMVFAEAITKYCFKSGRLTVAPEEVLRQSILNYDAENPEKQKDAEAIDRAASEEGRDG</sequence>
<proteinExistence type="inferred from homology"/>
<dbReference type="CDD" id="cd00586">
    <property type="entry name" value="4HBT"/>
    <property type="match status" value="1"/>
</dbReference>
<dbReference type="SUPFAM" id="SSF54637">
    <property type="entry name" value="Thioesterase/thiol ester dehydrase-isomerase"/>
    <property type="match status" value="1"/>
</dbReference>
<feature type="compositionally biased region" description="Basic and acidic residues" evidence="2">
    <location>
        <begin position="211"/>
        <end position="232"/>
    </location>
</feature>
<evidence type="ECO:0000256" key="2">
    <source>
        <dbReference type="SAM" id="MobiDB-lite"/>
    </source>
</evidence>
<evidence type="ECO:0000313" key="3">
    <source>
        <dbReference type="EMBL" id="KAH0963799.1"/>
    </source>
</evidence>
<dbReference type="RefSeq" id="XP_044721312.1">
    <property type="nucleotide sequence ID" value="XM_044862698.1"/>
</dbReference>
<comment type="similarity">
    <text evidence="1">Belongs to the lcsJ thioesterase family.</text>
</comment>
<dbReference type="Proteomes" id="UP000824596">
    <property type="component" value="Unassembled WGS sequence"/>
</dbReference>
<dbReference type="PANTHER" id="PTHR12475">
    <property type="match status" value="1"/>
</dbReference>
<dbReference type="Pfam" id="PF13279">
    <property type="entry name" value="4HBT_2"/>
    <property type="match status" value="1"/>
</dbReference>
<protein>
    <recommendedName>
        <fullName evidence="5">Capsule polysaccharide biosynthesis protein</fullName>
    </recommendedName>
</protein>
<reference evidence="3" key="1">
    <citation type="submission" date="2021-09" db="EMBL/GenBank/DDBJ databases">
        <title>A high-quality genome of the endoparasitic fungus Hirsutella rhossiliensis with a comparison of Hirsutella genomes reveals transposable elements contributing to genome size variation.</title>
        <authorList>
            <person name="Lin R."/>
            <person name="Jiao Y."/>
            <person name="Sun X."/>
            <person name="Ling J."/>
            <person name="Xie B."/>
            <person name="Cheng X."/>
        </authorList>
    </citation>
    <scope>NUCLEOTIDE SEQUENCE</scope>
    <source>
        <strain evidence="3">HR02</strain>
    </source>
</reference>
<keyword evidence="4" id="KW-1185">Reference proteome</keyword>
<gene>
    <name evidence="3" type="ORF">HRG_04227</name>
</gene>
<dbReference type="AlphaFoldDB" id="A0A9P8SJ30"/>
<dbReference type="OrthoDB" id="265761at2759"/>
<evidence type="ECO:0000256" key="1">
    <source>
        <dbReference type="ARBA" id="ARBA00038476"/>
    </source>
</evidence>
<evidence type="ECO:0000313" key="4">
    <source>
        <dbReference type="Proteomes" id="UP000824596"/>
    </source>
</evidence>
<dbReference type="InterPro" id="IPR029069">
    <property type="entry name" value="HotDog_dom_sf"/>
</dbReference>
<evidence type="ECO:0008006" key="5">
    <source>
        <dbReference type="Google" id="ProtNLM"/>
    </source>
</evidence>
<dbReference type="GeneID" id="68353356"/>
<name>A0A9P8SJ30_9HYPO</name>
<comment type="caution">
    <text evidence="3">The sequence shown here is derived from an EMBL/GenBank/DDBJ whole genome shotgun (WGS) entry which is preliminary data.</text>
</comment>
<dbReference type="PANTHER" id="PTHR12475:SF4">
    <property type="entry name" value="PROTEIN THEM6"/>
    <property type="match status" value="1"/>
</dbReference>
<dbReference type="Gene3D" id="3.10.129.10">
    <property type="entry name" value="Hotdog Thioesterase"/>
    <property type="match status" value="1"/>
</dbReference>